<dbReference type="GO" id="GO:0004591">
    <property type="term" value="F:oxoglutarate dehydrogenase (succinyl-transferring) activity"/>
    <property type="evidence" value="ECO:0007669"/>
    <property type="project" value="UniProtKB-EC"/>
</dbReference>
<name>A0A1H9WUS6_9PSEU</name>
<dbReference type="GO" id="GO:0000287">
    <property type="term" value="F:magnesium ion binding"/>
    <property type="evidence" value="ECO:0007669"/>
    <property type="project" value="UniProtKB-ARBA"/>
</dbReference>
<evidence type="ECO:0000256" key="1">
    <source>
        <dbReference type="ARBA" id="ARBA00001964"/>
    </source>
</evidence>
<dbReference type="Gene3D" id="3.40.50.920">
    <property type="match status" value="1"/>
</dbReference>
<evidence type="ECO:0000256" key="2">
    <source>
        <dbReference type="ARBA" id="ARBA00012945"/>
    </source>
</evidence>
<dbReference type="PANTHER" id="PTHR11516:SF2">
    <property type="entry name" value="PYRUVATE DEHYDROGENASE ALPHA SUBUNIT"/>
    <property type="match status" value="1"/>
</dbReference>
<dbReference type="Pfam" id="PF02779">
    <property type="entry name" value="Transket_pyr"/>
    <property type="match status" value="1"/>
</dbReference>
<keyword evidence="9" id="KW-1185">Reference proteome</keyword>
<dbReference type="InterPro" id="IPR050642">
    <property type="entry name" value="PDH_E1_Alpha_Subunit"/>
</dbReference>
<keyword evidence="4" id="KW-0560">Oxidoreductase</keyword>
<dbReference type="Proteomes" id="UP000199028">
    <property type="component" value="Unassembled WGS sequence"/>
</dbReference>
<dbReference type="EMBL" id="FOFT01000012">
    <property type="protein sequence ID" value="SES37569.1"/>
    <property type="molecule type" value="Genomic_DNA"/>
</dbReference>
<dbReference type="InterPro" id="IPR029061">
    <property type="entry name" value="THDP-binding"/>
</dbReference>
<dbReference type="Pfam" id="PF02780">
    <property type="entry name" value="Transketolase_C"/>
    <property type="match status" value="1"/>
</dbReference>
<evidence type="ECO:0000256" key="4">
    <source>
        <dbReference type="ARBA" id="ARBA00023002"/>
    </source>
</evidence>
<dbReference type="CDD" id="cd02000">
    <property type="entry name" value="TPP_E1_PDC_ADC_BCADC"/>
    <property type="match status" value="1"/>
</dbReference>
<dbReference type="EC" id="2.3.1.61" evidence="2"/>
<dbReference type="OrthoDB" id="9766715at2"/>
<evidence type="ECO:0000256" key="5">
    <source>
        <dbReference type="ARBA" id="ARBA00023052"/>
    </source>
</evidence>
<accession>A0A1H9WUS6</accession>
<evidence type="ECO:0000259" key="7">
    <source>
        <dbReference type="SMART" id="SM00861"/>
    </source>
</evidence>
<dbReference type="Pfam" id="PF00676">
    <property type="entry name" value="E1_dh"/>
    <property type="match status" value="1"/>
</dbReference>
<dbReference type="InterPro" id="IPR001017">
    <property type="entry name" value="DH_E1"/>
</dbReference>
<dbReference type="GO" id="GO:0006099">
    <property type="term" value="P:tricarboxylic acid cycle"/>
    <property type="evidence" value="ECO:0007669"/>
    <property type="project" value="UniProtKB-KW"/>
</dbReference>
<organism evidence="8 9">
    <name type="scientific">Lentzea flaviverrucosa</name>
    <dbReference type="NCBI Taxonomy" id="200379"/>
    <lineage>
        <taxon>Bacteria</taxon>
        <taxon>Bacillati</taxon>
        <taxon>Actinomycetota</taxon>
        <taxon>Actinomycetes</taxon>
        <taxon>Pseudonocardiales</taxon>
        <taxon>Pseudonocardiaceae</taxon>
        <taxon>Lentzea</taxon>
    </lineage>
</organism>
<dbReference type="GO" id="GO:0004149">
    <property type="term" value="F:dihydrolipoyllysine-residue succinyltransferase activity"/>
    <property type="evidence" value="ECO:0007669"/>
    <property type="project" value="UniProtKB-EC"/>
</dbReference>
<dbReference type="AlphaFoldDB" id="A0A1H9WUS6"/>
<dbReference type="PANTHER" id="PTHR11516">
    <property type="entry name" value="PYRUVATE DEHYDROGENASE E1 COMPONENT, ALPHA SUBUNIT BACTERIAL AND ORGANELLAR"/>
    <property type="match status" value="1"/>
</dbReference>
<keyword evidence="5" id="KW-0786">Thiamine pyrophosphate</keyword>
<feature type="domain" description="Transketolase-like pyrimidine-binding" evidence="7">
    <location>
        <begin position="314"/>
        <end position="491"/>
    </location>
</feature>
<gene>
    <name evidence="8" type="ORF">SAMN05216195_112243</name>
</gene>
<evidence type="ECO:0000313" key="8">
    <source>
        <dbReference type="EMBL" id="SES37569.1"/>
    </source>
</evidence>
<evidence type="ECO:0000256" key="6">
    <source>
        <dbReference type="ARBA" id="ARBA00051911"/>
    </source>
</evidence>
<keyword evidence="3" id="KW-0816">Tricarboxylic acid cycle</keyword>
<comment type="cofactor">
    <cofactor evidence="1">
        <name>thiamine diphosphate</name>
        <dbReference type="ChEBI" id="CHEBI:58937"/>
    </cofactor>
</comment>
<protein>
    <recommendedName>
        <fullName evidence="2">dihydrolipoyllysine-residue succinyltransferase</fullName>
        <ecNumber evidence="2">2.3.1.61</ecNumber>
    </recommendedName>
</protein>
<sequence>MDRRGILRKALLVRRVEEKLLELFASGELAGTVHTCVGQEFSAAVISEHIRDHDAVFSNHRCHGHYLATTGDVPGLVAEVMGRRAGVCGGRGGSQHLHRGNFLSTGVQGGCVPIAAGAALARKTRNDGGVAVCFIGDGTLGEGVVYEVLNLASLWKLPLVLVVEDNSYAQSTPRTAALAGTIAARASAFGVESARADTWSWEELWATAGKAFDHVRSGGGPFLLEVQTYRLGAHSKGDDDRDPAEIAARVASDPLNTLLREGSDDLPHLDEEIRVLVDSAVAEALASSAEAEVPSWPGEPAVSRRWSPASADPTRFVDALRASLDQLLHRREDVHVLGEDVESPYGGAFKATRGLSFDHPGRVRNTPISEAALVGVATGLSLNGFPTFAEIMFGDFVTLAADQIINHAAKLGFLAGGDEPPVDVVVRTPMGGGRGYGPTHSQSLEKIFFGVPGLRVLAFNSLLGPKALVEELGRGGAGPTLLLENKLLYGRQVGAEQPRGFTTFVSDERFPTALVRSQKQPHVTLLGYGGVCDDLLVACRRLFLEHDLIAQVLCPTAVHPFRLAAYADVLNAAPALVVVEEGQGFGGFGAEVLAQVTELGPAGPRVRRVVPAASPLPASREAERRVLPCVDDIVRAAVEMRSPTAASREVS</sequence>
<dbReference type="InterPro" id="IPR033248">
    <property type="entry name" value="Transketolase_C"/>
</dbReference>
<dbReference type="InterPro" id="IPR005475">
    <property type="entry name" value="Transketolase-like_Pyr-bd"/>
</dbReference>
<evidence type="ECO:0000256" key="3">
    <source>
        <dbReference type="ARBA" id="ARBA00022532"/>
    </source>
</evidence>
<dbReference type="SUPFAM" id="SSF52922">
    <property type="entry name" value="TK C-terminal domain-like"/>
    <property type="match status" value="1"/>
</dbReference>
<reference evidence="9" key="1">
    <citation type="submission" date="2016-10" db="EMBL/GenBank/DDBJ databases">
        <authorList>
            <person name="Varghese N."/>
            <person name="Submissions S."/>
        </authorList>
    </citation>
    <scope>NUCLEOTIDE SEQUENCE [LARGE SCALE GENOMIC DNA]</scope>
    <source>
        <strain evidence="9">CGMCC 4.578</strain>
    </source>
</reference>
<dbReference type="InterPro" id="IPR009014">
    <property type="entry name" value="Transketo_C/PFOR_II"/>
</dbReference>
<dbReference type="SUPFAM" id="SSF52518">
    <property type="entry name" value="Thiamin diphosphate-binding fold (THDP-binding)"/>
    <property type="match status" value="2"/>
</dbReference>
<dbReference type="GO" id="GO:0006086">
    <property type="term" value="P:pyruvate decarboxylation to acetyl-CoA"/>
    <property type="evidence" value="ECO:0007669"/>
    <property type="project" value="TreeGrafter"/>
</dbReference>
<dbReference type="SMART" id="SM00861">
    <property type="entry name" value="Transket_pyr"/>
    <property type="match status" value="1"/>
</dbReference>
<dbReference type="Gene3D" id="3.40.50.970">
    <property type="match status" value="2"/>
</dbReference>
<dbReference type="RefSeq" id="WP_090069567.1">
    <property type="nucleotide sequence ID" value="NZ_FOFT01000012.1"/>
</dbReference>
<evidence type="ECO:0000313" key="9">
    <source>
        <dbReference type="Proteomes" id="UP000199028"/>
    </source>
</evidence>
<proteinExistence type="predicted"/>
<comment type="catalytic activity">
    <reaction evidence="6">
        <text>N(6)-[(R)-lipoyl]-L-lysyl-[protein] + 2-oxoglutarate + H(+) = N(6)-[(R)-S(8)-succinyldihydrolipoyl]-L-lysyl-[protein] + CO2</text>
        <dbReference type="Rhea" id="RHEA:12188"/>
        <dbReference type="Rhea" id="RHEA-COMP:10474"/>
        <dbReference type="Rhea" id="RHEA-COMP:20092"/>
        <dbReference type="ChEBI" id="CHEBI:15378"/>
        <dbReference type="ChEBI" id="CHEBI:16526"/>
        <dbReference type="ChEBI" id="CHEBI:16810"/>
        <dbReference type="ChEBI" id="CHEBI:83099"/>
        <dbReference type="ChEBI" id="CHEBI:83120"/>
        <dbReference type="EC" id="1.2.4.2"/>
    </reaction>
</comment>